<dbReference type="GO" id="GO:0015562">
    <property type="term" value="F:efflux transmembrane transporter activity"/>
    <property type="evidence" value="ECO:0007669"/>
    <property type="project" value="InterPro"/>
</dbReference>
<proteinExistence type="predicted"/>
<name>A0A5J4RT74_9ZZZZ</name>
<feature type="non-terminal residue" evidence="1">
    <location>
        <position position="278"/>
    </location>
</feature>
<dbReference type="AlphaFoldDB" id="A0A5J4RT74"/>
<dbReference type="Gene3D" id="1.20.1600.10">
    <property type="entry name" value="Outer membrane efflux proteins (OEP)"/>
    <property type="match status" value="1"/>
</dbReference>
<evidence type="ECO:0000313" key="1">
    <source>
        <dbReference type="EMBL" id="KAA6336622.1"/>
    </source>
</evidence>
<dbReference type="EMBL" id="SNRY01000775">
    <property type="protein sequence ID" value="KAA6336622.1"/>
    <property type="molecule type" value="Genomic_DNA"/>
</dbReference>
<comment type="caution">
    <text evidence="1">The sequence shown here is derived from an EMBL/GenBank/DDBJ whole genome shotgun (WGS) entry which is preliminary data.</text>
</comment>
<organism evidence="1">
    <name type="scientific">termite gut metagenome</name>
    <dbReference type="NCBI Taxonomy" id="433724"/>
    <lineage>
        <taxon>unclassified sequences</taxon>
        <taxon>metagenomes</taxon>
        <taxon>organismal metagenomes</taxon>
    </lineage>
</organism>
<sequence>MKKSFLITTILWLDCFVVHSQTLEAMQQTIDYRIYIEWVWQQNLGYAAEKLNVSVAEAEVKAARIFNDPAISMEYADNDDHRMQMGRSVSVELSRSFSLGKRSAGIGLAESEKELAEALLEDYFHTLRVEASLAYLETIRQSELYRVKESSYESIRRLAEGDSIKYALGKITYTDAVQSKLEAGMAYNDLMQAQTELYNSRATALKSILIGKVLPLPYEKIPIRVFCRSRRSSRTKSLSSLIIGYSIDRIMHLYHRRSGLPRYASVCQRARRSNARSL</sequence>
<accession>A0A5J4RT74</accession>
<gene>
    <name evidence="1" type="ORF">EZS27_015224</name>
</gene>
<protein>
    <submittedName>
        <fullName evidence="1">Uncharacterized protein</fullName>
    </submittedName>
</protein>
<dbReference type="SUPFAM" id="SSF56954">
    <property type="entry name" value="Outer membrane efflux proteins (OEP)"/>
    <property type="match status" value="1"/>
</dbReference>
<reference evidence="1" key="1">
    <citation type="submission" date="2019-03" db="EMBL/GenBank/DDBJ databases">
        <title>Single cell metagenomics reveals metabolic interactions within the superorganism composed of flagellate Streblomastix strix and complex community of Bacteroidetes bacteria on its surface.</title>
        <authorList>
            <person name="Treitli S.C."/>
            <person name="Kolisko M."/>
            <person name="Husnik F."/>
            <person name="Keeling P."/>
            <person name="Hampl V."/>
        </authorList>
    </citation>
    <scope>NUCLEOTIDE SEQUENCE</scope>
    <source>
        <strain evidence="1">STM</strain>
    </source>
</reference>